<gene>
    <name evidence="2" type="ORF">SAMN04488087_2617</name>
</gene>
<dbReference type="AlphaFoldDB" id="A0A1M6XJ84"/>
<dbReference type="RefSeq" id="WP_072716417.1">
    <property type="nucleotide sequence ID" value="NZ_FRAU01000011.1"/>
</dbReference>
<dbReference type="OrthoDB" id="6307329at2"/>
<evidence type="ECO:0000313" key="3">
    <source>
        <dbReference type="Proteomes" id="UP000185812"/>
    </source>
</evidence>
<protein>
    <submittedName>
        <fullName evidence="2">Succinoglycan biosynthesis protein ExoO</fullName>
    </submittedName>
</protein>
<dbReference type="Gene3D" id="3.90.550.10">
    <property type="entry name" value="Spore Coat Polysaccharide Biosynthesis Protein SpsA, Chain A"/>
    <property type="match status" value="1"/>
</dbReference>
<accession>A0A1M6XJ84</accession>
<evidence type="ECO:0000259" key="1">
    <source>
        <dbReference type="Pfam" id="PF00535"/>
    </source>
</evidence>
<reference evidence="3" key="1">
    <citation type="submission" date="2016-11" db="EMBL/GenBank/DDBJ databases">
        <authorList>
            <person name="Varghese N."/>
            <person name="Submissions S."/>
        </authorList>
    </citation>
    <scope>NUCLEOTIDE SEQUENCE [LARGE SCALE GENOMIC DNA]</scope>
    <source>
        <strain evidence="3">DSM 22212</strain>
    </source>
</reference>
<name>A0A1M6XJ84_9BACT</name>
<dbReference type="InterPro" id="IPR029044">
    <property type="entry name" value="Nucleotide-diphossugar_trans"/>
</dbReference>
<dbReference type="InterPro" id="IPR001173">
    <property type="entry name" value="Glyco_trans_2-like"/>
</dbReference>
<sequence length="343" mass="40185">MPKCSVIIPAYNVEKYIRFSVSSVLSQTLRDLEIIVVDDGSTDNTYAILTQLAWQDSRIRIIRHRQRRGASCARNTALEVAQGEWIAWLDADDWMDAVRLERLIRLAERWGADMIADNIYLVDFYKFDNISEGQKFDQQRTLFSKRLLKALPRFITPVEFILGNMPGPRNPRLGLIKPLIRHAFITKHALKWREEVMVSQDTVFYFECLMHGARLLLIPEAHYYYLEGRPQSISLSVSNLQGNINRYRVNQFLIDKYGRENSAVKAALQKRSKRLLKLIRYALFKRKLCNRPFYRKLKFVVNNPVIICDYIVFCLKMTCYKIVSRLKARLLLSERRASRGGRQ</sequence>
<evidence type="ECO:0000313" key="2">
    <source>
        <dbReference type="EMBL" id="SHL05865.1"/>
    </source>
</evidence>
<dbReference type="EMBL" id="FRAU01000011">
    <property type="protein sequence ID" value="SHL05865.1"/>
    <property type="molecule type" value="Genomic_DNA"/>
</dbReference>
<feature type="domain" description="Glycosyltransferase 2-like" evidence="1">
    <location>
        <begin position="5"/>
        <end position="124"/>
    </location>
</feature>
<dbReference type="Proteomes" id="UP000185812">
    <property type="component" value="Unassembled WGS sequence"/>
</dbReference>
<dbReference type="CDD" id="cd00761">
    <property type="entry name" value="Glyco_tranf_GTA_type"/>
    <property type="match status" value="1"/>
</dbReference>
<organism evidence="2 3">
    <name type="scientific">Rhodothermus profundi</name>
    <dbReference type="NCBI Taxonomy" id="633813"/>
    <lineage>
        <taxon>Bacteria</taxon>
        <taxon>Pseudomonadati</taxon>
        <taxon>Rhodothermota</taxon>
        <taxon>Rhodothermia</taxon>
        <taxon>Rhodothermales</taxon>
        <taxon>Rhodothermaceae</taxon>
        <taxon>Rhodothermus</taxon>
    </lineage>
</organism>
<keyword evidence="3" id="KW-1185">Reference proteome</keyword>
<dbReference type="STRING" id="633813.SAMN04488087_2617"/>
<proteinExistence type="predicted"/>
<dbReference type="SUPFAM" id="SSF53448">
    <property type="entry name" value="Nucleotide-diphospho-sugar transferases"/>
    <property type="match status" value="1"/>
</dbReference>
<dbReference type="PANTHER" id="PTHR43685">
    <property type="entry name" value="GLYCOSYLTRANSFERASE"/>
    <property type="match status" value="1"/>
</dbReference>
<dbReference type="InterPro" id="IPR050834">
    <property type="entry name" value="Glycosyltransf_2"/>
</dbReference>
<dbReference type="Pfam" id="PF00535">
    <property type="entry name" value="Glycos_transf_2"/>
    <property type="match status" value="1"/>
</dbReference>
<dbReference type="PANTHER" id="PTHR43685:SF2">
    <property type="entry name" value="GLYCOSYLTRANSFERASE 2-LIKE DOMAIN-CONTAINING PROTEIN"/>
    <property type="match status" value="1"/>
</dbReference>